<accession>A0A6I1ML39</accession>
<organism evidence="5 6">
    <name type="scientific">Clostridium tarantellae</name>
    <dbReference type="NCBI Taxonomy" id="39493"/>
    <lineage>
        <taxon>Bacteria</taxon>
        <taxon>Bacillati</taxon>
        <taxon>Bacillota</taxon>
        <taxon>Clostridia</taxon>
        <taxon>Eubacteriales</taxon>
        <taxon>Clostridiaceae</taxon>
        <taxon>Clostridium</taxon>
    </lineage>
</organism>
<keyword evidence="6" id="KW-1185">Reference proteome</keyword>
<evidence type="ECO:0000256" key="1">
    <source>
        <dbReference type="ARBA" id="ARBA00022741"/>
    </source>
</evidence>
<dbReference type="Proteomes" id="UP000430345">
    <property type="component" value="Unassembled WGS sequence"/>
</dbReference>
<evidence type="ECO:0000259" key="4">
    <source>
        <dbReference type="PROSITE" id="PS51161"/>
    </source>
</evidence>
<comment type="caution">
    <text evidence="5">The sequence shown here is derived from an EMBL/GenBank/DDBJ whole genome shotgun (WGS) entry which is preliminary data.</text>
</comment>
<protein>
    <recommendedName>
        <fullName evidence="4">ATP-cone domain-containing protein</fullName>
    </recommendedName>
</protein>
<dbReference type="PROSITE" id="PS51161">
    <property type="entry name" value="ATP_CONE"/>
    <property type="match status" value="1"/>
</dbReference>
<dbReference type="RefSeq" id="WP_152890497.1">
    <property type="nucleotide sequence ID" value="NZ_WHJC01000170.1"/>
</dbReference>
<evidence type="ECO:0000313" key="5">
    <source>
        <dbReference type="EMBL" id="MPQ44216.1"/>
    </source>
</evidence>
<evidence type="ECO:0000313" key="6">
    <source>
        <dbReference type="Proteomes" id="UP000430345"/>
    </source>
</evidence>
<dbReference type="AlphaFoldDB" id="A0A6I1ML39"/>
<dbReference type="Pfam" id="PF03477">
    <property type="entry name" value="ATP-cone"/>
    <property type="match status" value="1"/>
</dbReference>
<keyword evidence="2 3" id="KW-0067">ATP-binding</keyword>
<dbReference type="GO" id="GO:0005524">
    <property type="term" value="F:ATP binding"/>
    <property type="evidence" value="ECO:0007669"/>
    <property type="project" value="UniProtKB-UniRule"/>
</dbReference>
<proteinExistence type="predicted"/>
<dbReference type="EMBL" id="WHJC01000170">
    <property type="protein sequence ID" value="MPQ44216.1"/>
    <property type="molecule type" value="Genomic_DNA"/>
</dbReference>
<dbReference type="InterPro" id="IPR005144">
    <property type="entry name" value="ATP-cone_dom"/>
</dbReference>
<evidence type="ECO:0000256" key="3">
    <source>
        <dbReference type="PROSITE-ProRule" id="PRU00492"/>
    </source>
</evidence>
<name>A0A6I1ML39_9CLOT</name>
<dbReference type="OrthoDB" id="1955101at2"/>
<reference evidence="5 6" key="1">
    <citation type="submission" date="2019-10" db="EMBL/GenBank/DDBJ databases">
        <title>The Genome Sequence of Clostridium tarantellae Isolated from Fish Brain.</title>
        <authorList>
            <person name="Bano L."/>
            <person name="Kiel M."/>
            <person name="Sales G."/>
            <person name="Doxey A.C."/>
            <person name="Mansfield M.J."/>
            <person name="Schiavone M."/>
            <person name="Rossetto O."/>
            <person name="Pirazzini M."/>
            <person name="Dobrindt U."/>
            <person name="Montecucco C."/>
        </authorList>
    </citation>
    <scope>NUCLEOTIDE SEQUENCE [LARGE SCALE GENOMIC DNA]</scope>
    <source>
        <strain evidence="5 6">DSM 3997</strain>
    </source>
</reference>
<sequence length="90" mass="10270">MKIIKKDGRLENFQIEKIKTSINNATLSCKSLLNESDLKVLCEDIKNKINTIRKDGSNTSSYEVIGVVIDVLKDDKFSDIISLYLNYKKN</sequence>
<gene>
    <name evidence="5" type="ORF">GBZ86_10620</name>
</gene>
<keyword evidence="1 3" id="KW-0547">Nucleotide-binding</keyword>
<feature type="domain" description="ATP-cone" evidence="4">
    <location>
        <begin position="1"/>
        <end position="90"/>
    </location>
</feature>
<evidence type="ECO:0000256" key="2">
    <source>
        <dbReference type="ARBA" id="ARBA00022840"/>
    </source>
</evidence>